<keyword evidence="1" id="KW-0560">Oxidoreductase</keyword>
<dbReference type="InterPro" id="IPR019752">
    <property type="entry name" value="Pyrv/ketoisovalerate_OxRed_cat"/>
</dbReference>
<gene>
    <name evidence="3" type="ORF">SAMN04488500_101169</name>
</gene>
<dbReference type="Proteomes" id="UP000192738">
    <property type="component" value="Unassembled WGS sequence"/>
</dbReference>
<evidence type="ECO:0000313" key="3">
    <source>
        <dbReference type="EMBL" id="SMC33044.1"/>
    </source>
</evidence>
<dbReference type="SUPFAM" id="SSF53323">
    <property type="entry name" value="Pyruvate-ferredoxin oxidoreductase, PFOR, domain III"/>
    <property type="match status" value="1"/>
</dbReference>
<protein>
    <submittedName>
        <fullName evidence="3">2-oxoglutarate ferredoxin oxidoreductase subunit gamma</fullName>
    </submittedName>
</protein>
<dbReference type="GO" id="GO:0016903">
    <property type="term" value="F:oxidoreductase activity, acting on the aldehyde or oxo group of donors"/>
    <property type="evidence" value="ECO:0007669"/>
    <property type="project" value="InterPro"/>
</dbReference>
<dbReference type="STRING" id="112901.SAMN04488500_101169"/>
<name>A0A1W1YAA2_9FIRM</name>
<dbReference type="Gene3D" id="3.40.920.10">
    <property type="entry name" value="Pyruvate-ferredoxin oxidoreductase, PFOR, domain III"/>
    <property type="match status" value="1"/>
</dbReference>
<sequence length="186" mass="19994">METNLCVAGFGGQGVMTLGKFLAEATCDSTDKNVTFFPSYGAEQRGGTANCFVVISDEMVGAPLGDVMDDLIVMNEPSLDRFIGTIKAGGTLFINNSIVKKEVTRKDVKVVSAPVTELALELGNAKVLNVIMLGVYIGFTEVVSPEVVWGTIEHKLGKKPKLLPLNKAAFEKGLEIGRAQRNNLWS</sequence>
<dbReference type="OrthoDB" id="9789125at2"/>
<accession>A0A1W1YAA2</accession>
<dbReference type="RefSeq" id="WP_084573696.1">
    <property type="nucleotide sequence ID" value="NZ_CP155572.1"/>
</dbReference>
<dbReference type="EMBL" id="FWXI01000001">
    <property type="protein sequence ID" value="SMC33044.1"/>
    <property type="molecule type" value="Genomic_DNA"/>
</dbReference>
<dbReference type="Pfam" id="PF01558">
    <property type="entry name" value="POR"/>
    <property type="match status" value="1"/>
</dbReference>
<dbReference type="InterPro" id="IPR002869">
    <property type="entry name" value="Pyrv_flavodox_OxRed_cen"/>
</dbReference>
<evidence type="ECO:0000256" key="1">
    <source>
        <dbReference type="ARBA" id="ARBA00023002"/>
    </source>
</evidence>
<proteinExistence type="predicted"/>
<evidence type="ECO:0000259" key="2">
    <source>
        <dbReference type="Pfam" id="PF01558"/>
    </source>
</evidence>
<dbReference type="InterPro" id="IPR052554">
    <property type="entry name" value="2-oxoglutarate_synth_KorC"/>
</dbReference>
<evidence type="ECO:0000313" key="4">
    <source>
        <dbReference type="Proteomes" id="UP000192738"/>
    </source>
</evidence>
<reference evidence="3 4" key="1">
    <citation type="submission" date="2017-04" db="EMBL/GenBank/DDBJ databases">
        <authorList>
            <person name="Afonso C.L."/>
            <person name="Miller P.J."/>
            <person name="Scott M.A."/>
            <person name="Spackman E."/>
            <person name="Goraichik I."/>
            <person name="Dimitrov K.M."/>
            <person name="Suarez D.L."/>
            <person name="Swayne D.E."/>
        </authorList>
    </citation>
    <scope>NUCLEOTIDE SEQUENCE [LARGE SCALE GENOMIC DNA]</scope>
    <source>
        <strain evidence="3 4">DSM 5090</strain>
    </source>
</reference>
<dbReference type="PANTHER" id="PTHR42730:SF1">
    <property type="entry name" value="2-OXOGLUTARATE SYNTHASE SUBUNIT KORC"/>
    <property type="match status" value="1"/>
</dbReference>
<feature type="domain" description="Pyruvate/ketoisovalerate oxidoreductase catalytic" evidence="2">
    <location>
        <begin position="11"/>
        <end position="175"/>
    </location>
</feature>
<dbReference type="AlphaFoldDB" id="A0A1W1YAA2"/>
<organism evidence="3 4">
    <name type="scientific">Sporomusa malonica</name>
    <dbReference type="NCBI Taxonomy" id="112901"/>
    <lineage>
        <taxon>Bacteria</taxon>
        <taxon>Bacillati</taxon>
        <taxon>Bacillota</taxon>
        <taxon>Negativicutes</taxon>
        <taxon>Selenomonadales</taxon>
        <taxon>Sporomusaceae</taxon>
        <taxon>Sporomusa</taxon>
    </lineage>
</organism>
<dbReference type="PANTHER" id="PTHR42730">
    <property type="entry name" value="2-OXOGLUTARATE SYNTHASE SUBUNIT KORC"/>
    <property type="match status" value="1"/>
</dbReference>
<keyword evidence="4" id="KW-1185">Reference proteome</keyword>